<protein>
    <recommendedName>
        <fullName evidence="8">Cytosolic protein</fullName>
    </recommendedName>
</protein>
<reference evidence="4 6" key="2">
    <citation type="submission" date="2017-08" db="EMBL/GenBank/DDBJ databases">
        <title>Draft genome sequences of 64 type strains of genus Staph aureus.</title>
        <authorList>
            <person name="Cole K."/>
            <person name="Golubchik T."/>
            <person name="Russell J."/>
            <person name="Foster D."/>
            <person name="Llewelyn M."/>
            <person name="Wilson D."/>
            <person name="Crook D."/>
            <person name="Paul J."/>
        </authorList>
    </citation>
    <scope>NUCLEOTIDE SEQUENCE [LARGE SCALE GENOMIC DNA]</scope>
    <source>
        <strain evidence="4 6">DSM 28300</strain>
    </source>
</reference>
<evidence type="ECO:0000256" key="1">
    <source>
        <dbReference type="SAM" id="Coils"/>
    </source>
</evidence>
<evidence type="ECO:0000313" key="4">
    <source>
        <dbReference type="EMBL" id="PNZ50033.1"/>
    </source>
</evidence>
<accession>A0A077UNC8</accession>
<organism evidence="4 6">
    <name type="scientific">Staphylococcus schweitzeri</name>
    <dbReference type="NCBI Taxonomy" id="1654388"/>
    <lineage>
        <taxon>Bacteria</taxon>
        <taxon>Bacillati</taxon>
        <taxon>Bacillota</taxon>
        <taxon>Bacilli</taxon>
        <taxon>Bacillales</taxon>
        <taxon>Staphylococcaceae</taxon>
        <taxon>Staphylococcus</taxon>
    </lineage>
</organism>
<keyword evidence="1" id="KW-0175">Coiled coil</keyword>
<dbReference type="EMBL" id="JADAMT010000001">
    <property type="protein sequence ID" value="MBE2127488.1"/>
    <property type="molecule type" value="Genomic_DNA"/>
</dbReference>
<reference evidence="3 7" key="3">
    <citation type="submission" date="2020-10" db="EMBL/GenBank/DDBJ databases">
        <title>Phenotypic and genomic profiling of Staphylococcus argenteus in Canada and the United States and recommendations for clinical result reporting.</title>
        <authorList>
            <person name="Eshaghi A."/>
            <person name="Bommersbach C."/>
            <person name="Zitterman S."/>
            <person name="Burnham C.-A.D."/>
            <person name="Patel R."/>
            <person name="Schuetz A.N."/>
            <person name="Patel S.N."/>
            <person name="Kus J.V."/>
        </authorList>
    </citation>
    <scope>NUCLEOTIDE SEQUENCE [LARGE SCALE GENOMIC DNA]</scope>
    <source>
        <strain evidence="3 7">DSM 28300</strain>
    </source>
</reference>
<evidence type="ECO:0000313" key="7">
    <source>
        <dbReference type="Proteomes" id="UP000596960"/>
    </source>
</evidence>
<evidence type="ECO:0000313" key="6">
    <source>
        <dbReference type="Proteomes" id="UP000236395"/>
    </source>
</evidence>
<dbReference type="EMBL" id="PPQS01000026">
    <property type="protein sequence ID" value="PNZ50033.1"/>
    <property type="molecule type" value="Genomic_DNA"/>
</dbReference>
<evidence type="ECO:0000313" key="3">
    <source>
        <dbReference type="EMBL" id="MBE2127488.1"/>
    </source>
</evidence>
<accession>A0A2K4AIZ1</accession>
<reference evidence="2 5" key="1">
    <citation type="submission" date="2014-05" db="EMBL/GenBank/DDBJ databases">
        <authorList>
            <person name="Aslett A.Martin."/>
            <person name="De Silva Nishadi"/>
        </authorList>
    </citation>
    <scope>NUCLEOTIDE SEQUENCE [LARGE SCALE GENOMIC DNA]</scope>
</reference>
<dbReference type="Proteomes" id="UP000596960">
    <property type="component" value="Unassembled WGS sequence"/>
</dbReference>
<dbReference type="EMBL" id="CCEH01000031">
    <property type="protein sequence ID" value="CDR29263.1"/>
    <property type="molecule type" value="Genomic_DNA"/>
</dbReference>
<evidence type="ECO:0008006" key="8">
    <source>
        <dbReference type="Google" id="ProtNLM"/>
    </source>
</evidence>
<proteinExistence type="predicted"/>
<dbReference type="Proteomes" id="UP000044616">
    <property type="component" value="Unassembled WGS sequence"/>
</dbReference>
<dbReference type="Proteomes" id="UP000236395">
    <property type="component" value="Unassembled WGS sequence"/>
</dbReference>
<dbReference type="AlphaFoldDB" id="A0A2K4AIZ1"/>
<evidence type="ECO:0000313" key="2">
    <source>
        <dbReference type="EMBL" id="CDR29263.1"/>
    </source>
</evidence>
<name>A0A2K4AIZ1_9STAP</name>
<dbReference type="RefSeq" id="WP_047532138.1">
    <property type="nucleotide sequence ID" value="NZ_CBCSFW010000002.1"/>
</dbReference>
<sequence length="108" mass="13599">MMFNRINNKNELEESYDSEKKRIENELQNLNELRHRTRKENERSYDVFQYLKHEMNYSEDAQRKMTRNIEAYEQEINEIIRKQEWKLEEYKENLKKSYEKQLDKLSDQ</sequence>
<dbReference type="GeneID" id="98344754"/>
<evidence type="ECO:0000313" key="5">
    <source>
        <dbReference type="Proteomes" id="UP000044616"/>
    </source>
</evidence>
<keyword evidence="7" id="KW-1185">Reference proteome</keyword>
<feature type="coiled-coil region" evidence="1">
    <location>
        <begin position="6"/>
        <end position="108"/>
    </location>
</feature>
<gene>
    <name evidence="4" type="ORF">CD116_05670</name>
    <name evidence="2" type="ORF">ERS140147_02468</name>
    <name evidence="3" type="ORF">ILQ21_00195</name>
</gene>